<keyword evidence="1" id="KW-1133">Transmembrane helix</keyword>
<evidence type="ECO:0000313" key="3">
    <source>
        <dbReference type="EMBL" id="GET36775.1"/>
    </source>
</evidence>
<organism evidence="3 4">
    <name type="scientific">Microseira wollei NIES-4236</name>
    <dbReference type="NCBI Taxonomy" id="2530354"/>
    <lineage>
        <taxon>Bacteria</taxon>
        <taxon>Bacillati</taxon>
        <taxon>Cyanobacteriota</taxon>
        <taxon>Cyanophyceae</taxon>
        <taxon>Oscillatoriophycideae</taxon>
        <taxon>Aerosakkonematales</taxon>
        <taxon>Aerosakkonemataceae</taxon>
        <taxon>Microseira</taxon>
    </lineage>
</organism>
<dbReference type="AlphaFoldDB" id="A0AAV3X9L7"/>
<comment type="caution">
    <text evidence="3">The sequence shown here is derived from an EMBL/GenBank/DDBJ whole genome shotgun (WGS) entry which is preliminary data.</text>
</comment>
<gene>
    <name evidence="3" type="ORF">MiSe_15270</name>
</gene>
<evidence type="ECO:0000256" key="1">
    <source>
        <dbReference type="SAM" id="Phobius"/>
    </source>
</evidence>
<sequence length="136" mass="15615">MATFHSEEVQQILHRAMNHQQTGEFSEQQLKEMATELGISASALQIAQQEWQQDREKIQQKQVVDARRKTGFKAHLIPFVAVNTFLILLNLVTNPKYFWAVYPLLGWGLGLGIHASCTYHLKDEKYEAASIGRLKY</sequence>
<accession>A0AAV3X9L7</accession>
<keyword evidence="1" id="KW-0472">Membrane</keyword>
<dbReference type="Proteomes" id="UP001050975">
    <property type="component" value="Unassembled WGS sequence"/>
</dbReference>
<feature type="transmembrane region" description="Helical" evidence="1">
    <location>
        <begin position="99"/>
        <end position="121"/>
    </location>
</feature>
<evidence type="ECO:0000259" key="2">
    <source>
        <dbReference type="Pfam" id="PF13239"/>
    </source>
</evidence>
<feature type="transmembrane region" description="Helical" evidence="1">
    <location>
        <begin position="76"/>
        <end position="93"/>
    </location>
</feature>
<keyword evidence="4" id="KW-1185">Reference proteome</keyword>
<feature type="domain" description="2TM" evidence="2">
    <location>
        <begin position="62"/>
        <end position="128"/>
    </location>
</feature>
<name>A0AAV3X9L7_9CYAN</name>
<evidence type="ECO:0000313" key="4">
    <source>
        <dbReference type="Proteomes" id="UP001050975"/>
    </source>
</evidence>
<dbReference type="InterPro" id="IPR025698">
    <property type="entry name" value="2TM_dom"/>
</dbReference>
<dbReference type="EMBL" id="BLAY01000017">
    <property type="protein sequence ID" value="GET36775.1"/>
    <property type="molecule type" value="Genomic_DNA"/>
</dbReference>
<keyword evidence="1" id="KW-0812">Transmembrane</keyword>
<reference evidence="3" key="1">
    <citation type="submission" date="2019-10" db="EMBL/GenBank/DDBJ databases">
        <title>Draft genome sequece of Microseira wollei NIES-4236.</title>
        <authorList>
            <person name="Yamaguchi H."/>
            <person name="Suzuki S."/>
            <person name="Kawachi M."/>
        </authorList>
    </citation>
    <scope>NUCLEOTIDE SEQUENCE</scope>
    <source>
        <strain evidence="3">NIES-4236</strain>
    </source>
</reference>
<proteinExistence type="predicted"/>
<protein>
    <recommendedName>
        <fullName evidence="2">2TM domain-containing protein</fullName>
    </recommendedName>
</protein>
<dbReference type="RefSeq" id="WP_226577060.1">
    <property type="nucleotide sequence ID" value="NZ_BLAY01000017.1"/>
</dbReference>
<dbReference type="Pfam" id="PF13239">
    <property type="entry name" value="2TM"/>
    <property type="match status" value="1"/>
</dbReference>